<evidence type="ECO:0000256" key="4">
    <source>
        <dbReference type="ARBA" id="ARBA00022485"/>
    </source>
</evidence>
<dbReference type="SUPFAM" id="SSF54862">
    <property type="entry name" value="4Fe-4S ferredoxins"/>
    <property type="match status" value="1"/>
</dbReference>
<evidence type="ECO:0000313" key="10">
    <source>
        <dbReference type="Proteomes" id="UP001524944"/>
    </source>
</evidence>
<dbReference type="PROSITE" id="PS00198">
    <property type="entry name" value="4FE4S_FER_1"/>
    <property type="match status" value="2"/>
</dbReference>
<dbReference type="SUPFAM" id="SSF56770">
    <property type="entry name" value="HydA/Nqo6-like"/>
    <property type="match status" value="1"/>
</dbReference>
<keyword evidence="6" id="KW-0408">Iron</keyword>
<dbReference type="Pfam" id="PF12838">
    <property type="entry name" value="Fer4_7"/>
    <property type="match status" value="1"/>
</dbReference>
<reference evidence="9 10" key="1">
    <citation type="submission" date="2022-08" db="EMBL/GenBank/DDBJ databases">
        <title>Proteogenomics of the novel Dehalobacterium formicoaceticum strain EZ94 highlights a key role of methyltransferases during anaerobic dichloromethane degradation.</title>
        <authorList>
            <person name="Wasmund K."/>
        </authorList>
    </citation>
    <scope>NUCLEOTIDE SEQUENCE [LARGE SCALE GENOMIC DNA]</scope>
    <source>
        <strain evidence="9 10">EZ94</strain>
    </source>
</reference>
<feature type="domain" description="4Fe-4S ferredoxin-type" evidence="8">
    <location>
        <begin position="61"/>
        <end position="90"/>
    </location>
</feature>
<dbReference type="PANTHER" id="PTHR42989">
    <property type="entry name" value="HYDROGENASE-4 COMPONENT I"/>
    <property type="match status" value="1"/>
</dbReference>
<dbReference type="Gene3D" id="3.40.50.12280">
    <property type="match status" value="1"/>
</dbReference>
<comment type="similarity">
    <text evidence="3">Belongs to the FrhG family.</text>
</comment>
<evidence type="ECO:0000256" key="6">
    <source>
        <dbReference type="ARBA" id="ARBA00023004"/>
    </source>
</evidence>
<dbReference type="EMBL" id="JANPWE010000001">
    <property type="protein sequence ID" value="MCR6544308.1"/>
    <property type="molecule type" value="Genomic_DNA"/>
</dbReference>
<comment type="similarity">
    <text evidence="2">Belongs to the complex I 20 kDa subunit family.</text>
</comment>
<name>A0ABT1Y0C3_9FIRM</name>
<evidence type="ECO:0000256" key="3">
    <source>
        <dbReference type="ARBA" id="ARBA00010870"/>
    </source>
</evidence>
<comment type="caution">
    <text evidence="9">The sequence shown here is derived from an EMBL/GenBank/DDBJ whole genome shotgun (WGS) entry which is preliminary data.</text>
</comment>
<keyword evidence="10" id="KW-1185">Reference proteome</keyword>
<dbReference type="Gene3D" id="3.30.70.20">
    <property type="match status" value="2"/>
</dbReference>
<sequence>MYNMIKKIVQYPRITTKYPKEALDAGQVIGKPAIELSKCTFCGICVSDCPASAIVMDAAKKDIGINLDQCIFCTLCTEVCPTGAAQMTNQIELAAKNRNDLRHSPIVIETRDLPHESYEIIGEKIQQKAYRIFGRSLNIREVDAGSCNGCDYEINALNNSINDLERLGIHFVASPRHADLLLVTGTATRNMELALIKTYTAAPDPKLVVAVGACACSGGIFQDTYATKNGIDCILPVDVYIPGCPPRPPAIMYGILKALDRVS</sequence>
<dbReference type="Pfam" id="PF01058">
    <property type="entry name" value="Oxidored_q6"/>
    <property type="match status" value="1"/>
</dbReference>
<keyword evidence="7" id="KW-0411">Iron-sulfur</keyword>
<dbReference type="InterPro" id="IPR017896">
    <property type="entry name" value="4Fe4S_Fe-S-bd"/>
</dbReference>
<dbReference type="RefSeq" id="WP_089609795.1">
    <property type="nucleotide sequence ID" value="NZ_CP022121.1"/>
</dbReference>
<organism evidence="9 10">
    <name type="scientific">Dehalobacterium formicoaceticum</name>
    <dbReference type="NCBI Taxonomy" id="51515"/>
    <lineage>
        <taxon>Bacteria</taxon>
        <taxon>Bacillati</taxon>
        <taxon>Bacillota</taxon>
        <taxon>Clostridia</taxon>
        <taxon>Eubacteriales</taxon>
        <taxon>Peptococcaceae</taxon>
        <taxon>Dehalobacterium</taxon>
    </lineage>
</organism>
<evidence type="ECO:0000313" key="9">
    <source>
        <dbReference type="EMBL" id="MCR6544308.1"/>
    </source>
</evidence>
<evidence type="ECO:0000256" key="1">
    <source>
        <dbReference type="ARBA" id="ARBA00001966"/>
    </source>
</evidence>
<proteinExistence type="inferred from homology"/>
<dbReference type="PANTHER" id="PTHR42989:SF1">
    <property type="entry name" value="FORMATE HYDROGENLYASE SUBUNIT 7-RELATED"/>
    <property type="match status" value="1"/>
</dbReference>
<dbReference type="InterPro" id="IPR052375">
    <property type="entry name" value="Complex_I_20kDa-like"/>
</dbReference>
<keyword evidence="4" id="KW-0004">4Fe-4S</keyword>
<keyword evidence="9" id="KW-0560">Oxidoreductase</keyword>
<evidence type="ECO:0000259" key="8">
    <source>
        <dbReference type="PROSITE" id="PS51379"/>
    </source>
</evidence>
<dbReference type="EC" id="1.6.5.11" evidence="9"/>
<dbReference type="InterPro" id="IPR017900">
    <property type="entry name" value="4Fe4S_Fe_S_CS"/>
</dbReference>
<comment type="cofactor">
    <cofactor evidence="1">
        <name>[4Fe-4S] cluster</name>
        <dbReference type="ChEBI" id="CHEBI:49883"/>
    </cofactor>
</comment>
<dbReference type="NCBIfam" id="NF005012">
    <property type="entry name" value="PRK06411.1"/>
    <property type="match status" value="1"/>
</dbReference>
<evidence type="ECO:0000256" key="2">
    <source>
        <dbReference type="ARBA" id="ARBA00009173"/>
    </source>
</evidence>
<protein>
    <submittedName>
        <fullName evidence="9">NADH-quinone oxidoreductase subunit NuoB</fullName>
        <ecNumber evidence="9">1.6.5.11</ecNumber>
    </submittedName>
</protein>
<evidence type="ECO:0000256" key="7">
    <source>
        <dbReference type="ARBA" id="ARBA00023014"/>
    </source>
</evidence>
<accession>A0ABT1Y0C3</accession>
<keyword evidence="5" id="KW-0479">Metal-binding</keyword>
<dbReference type="GO" id="GO:0016491">
    <property type="term" value="F:oxidoreductase activity"/>
    <property type="evidence" value="ECO:0007669"/>
    <property type="project" value="UniProtKB-KW"/>
</dbReference>
<gene>
    <name evidence="9" type="primary">nuoB</name>
    <name evidence="9" type="ORF">NVS47_02060</name>
</gene>
<dbReference type="InterPro" id="IPR006137">
    <property type="entry name" value="NADH_UbQ_OxRdtase-like_20kDa"/>
</dbReference>
<feature type="domain" description="4Fe-4S ferredoxin-type" evidence="8">
    <location>
        <begin position="30"/>
        <end position="59"/>
    </location>
</feature>
<evidence type="ECO:0000256" key="5">
    <source>
        <dbReference type="ARBA" id="ARBA00022723"/>
    </source>
</evidence>
<dbReference type="Proteomes" id="UP001524944">
    <property type="component" value="Unassembled WGS sequence"/>
</dbReference>
<dbReference type="PROSITE" id="PS51379">
    <property type="entry name" value="4FE4S_FER_2"/>
    <property type="match status" value="2"/>
</dbReference>